<dbReference type="Proteomes" id="UP000332933">
    <property type="component" value="Unassembled WGS sequence"/>
</dbReference>
<evidence type="ECO:0000313" key="1">
    <source>
        <dbReference type="EMBL" id="KAF0692748.1"/>
    </source>
</evidence>
<evidence type="ECO:0000313" key="3">
    <source>
        <dbReference type="Proteomes" id="UP000332933"/>
    </source>
</evidence>
<evidence type="ECO:0000313" key="2">
    <source>
        <dbReference type="EMBL" id="VFT92984.1"/>
    </source>
</evidence>
<name>A0A485L5V8_9STRA</name>
<sequence>MSDWLTVVVEVGRNNPQRLANAALMWSQYPGMEYIECICVGPATNQRIDWWFKVYDMAPDALVEPSPTFTYPPPPGQIPEATIVLDTHRVLGVALANALPDGMADTMTIDMQEVMQLAPVDAPEGDARILSERTFRC</sequence>
<dbReference type="AlphaFoldDB" id="A0A485L5V8"/>
<organism evidence="2 3">
    <name type="scientific">Aphanomyces stellatus</name>
    <dbReference type="NCBI Taxonomy" id="120398"/>
    <lineage>
        <taxon>Eukaryota</taxon>
        <taxon>Sar</taxon>
        <taxon>Stramenopiles</taxon>
        <taxon>Oomycota</taxon>
        <taxon>Saprolegniomycetes</taxon>
        <taxon>Saprolegniales</taxon>
        <taxon>Verrucalvaceae</taxon>
        <taxon>Aphanomyces</taxon>
    </lineage>
</organism>
<keyword evidence="3" id="KW-1185">Reference proteome</keyword>
<dbReference type="EMBL" id="VJMH01005853">
    <property type="protein sequence ID" value="KAF0692748.1"/>
    <property type="molecule type" value="Genomic_DNA"/>
</dbReference>
<proteinExistence type="predicted"/>
<accession>A0A485L5V8</accession>
<protein>
    <submittedName>
        <fullName evidence="2">Aste57867_16206 protein</fullName>
    </submittedName>
</protein>
<reference evidence="1" key="2">
    <citation type="submission" date="2019-06" db="EMBL/GenBank/DDBJ databases">
        <title>Genomics analysis of Aphanomyces spp. identifies a new class of oomycete effector associated with host adaptation.</title>
        <authorList>
            <person name="Gaulin E."/>
        </authorList>
    </citation>
    <scope>NUCLEOTIDE SEQUENCE</scope>
    <source>
        <strain evidence="1">CBS 578.67</strain>
    </source>
</reference>
<gene>
    <name evidence="2" type="primary">Aste57867_16206</name>
    <name evidence="1" type="ORF">As57867_016150</name>
    <name evidence="2" type="ORF">ASTE57867_16206</name>
</gene>
<reference evidence="2 3" key="1">
    <citation type="submission" date="2019-03" db="EMBL/GenBank/DDBJ databases">
        <authorList>
            <person name="Gaulin E."/>
            <person name="Dumas B."/>
        </authorList>
    </citation>
    <scope>NUCLEOTIDE SEQUENCE [LARGE SCALE GENOMIC DNA]</scope>
    <source>
        <strain evidence="2">CBS 568.67</strain>
    </source>
</reference>
<dbReference type="EMBL" id="CAADRA010005874">
    <property type="protein sequence ID" value="VFT92984.1"/>
    <property type="molecule type" value="Genomic_DNA"/>
</dbReference>